<organism evidence="2 3">
    <name type="scientific">Parascaris univalens</name>
    <name type="common">Nematode worm</name>
    <dbReference type="NCBI Taxonomy" id="6257"/>
    <lineage>
        <taxon>Eukaryota</taxon>
        <taxon>Metazoa</taxon>
        <taxon>Ecdysozoa</taxon>
        <taxon>Nematoda</taxon>
        <taxon>Chromadorea</taxon>
        <taxon>Rhabditida</taxon>
        <taxon>Spirurina</taxon>
        <taxon>Ascaridomorpha</taxon>
        <taxon>Ascaridoidea</taxon>
        <taxon>Ascarididae</taxon>
        <taxon>Parascaris</taxon>
    </lineage>
</organism>
<feature type="region of interest" description="Disordered" evidence="1">
    <location>
        <begin position="1"/>
        <end position="53"/>
    </location>
</feature>
<reference evidence="3" key="1">
    <citation type="submission" date="2022-11" db="UniProtKB">
        <authorList>
            <consortium name="WormBaseParasite"/>
        </authorList>
    </citation>
    <scope>IDENTIFICATION</scope>
</reference>
<protein>
    <submittedName>
        <fullName evidence="3">Uncharacterized protein</fullName>
    </submittedName>
</protein>
<dbReference type="WBParaSite" id="PgR112_g007_t02">
    <property type="protein sequence ID" value="PgR112_g007_t02"/>
    <property type="gene ID" value="PgR112_g007"/>
</dbReference>
<dbReference type="AlphaFoldDB" id="A0A915CAV3"/>
<keyword evidence="2" id="KW-1185">Reference proteome</keyword>
<feature type="compositionally biased region" description="Basic and acidic residues" evidence="1">
    <location>
        <begin position="28"/>
        <end position="39"/>
    </location>
</feature>
<accession>A0A915CAV3</accession>
<dbReference type="Proteomes" id="UP000887569">
    <property type="component" value="Unplaced"/>
</dbReference>
<evidence type="ECO:0000313" key="3">
    <source>
        <dbReference type="WBParaSite" id="PgR112_g007_t02"/>
    </source>
</evidence>
<evidence type="ECO:0000256" key="1">
    <source>
        <dbReference type="SAM" id="MobiDB-lite"/>
    </source>
</evidence>
<proteinExistence type="predicted"/>
<evidence type="ECO:0000313" key="2">
    <source>
        <dbReference type="Proteomes" id="UP000887569"/>
    </source>
</evidence>
<name>A0A915CAV3_PARUN</name>
<sequence length="135" mass="15309">MSEEHSTQESTRAESAAHAPVWSVTRRQHTELSPLRDSESGTQSYRSRTVTTTERVQVVQTPFGADGTDFPIEVLSSTGQLHSSTIKSELIFFKTIKHRQKSQILSFFGESSDSSVIYKFLKQFREKSISFSFLK</sequence>